<gene>
    <name evidence="2" type="ORF">A7T00_27425</name>
</gene>
<evidence type="ECO:0000313" key="2">
    <source>
        <dbReference type="EMBL" id="OHG60673.1"/>
    </source>
</evidence>
<dbReference type="NCBIfam" id="NF033883">
    <property type="entry name" value="conj_TraQ_IncI1"/>
    <property type="match status" value="1"/>
</dbReference>
<organism evidence="2">
    <name type="scientific">Salmonella enterica subsp. enterica serovar Saintpaul</name>
    <dbReference type="NCBI Taxonomy" id="90105"/>
    <lineage>
        <taxon>Bacteria</taxon>
        <taxon>Pseudomonadati</taxon>
        <taxon>Pseudomonadota</taxon>
        <taxon>Gammaproteobacteria</taxon>
        <taxon>Enterobacterales</taxon>
        <taxon>Enterobacteriaceae</taxon>
        <taxon>Salmonella</taxon>
    </lineage>
</organism>
<sequence>MDFVQMLANATNNLSAITTQLVLAIAGVGGIALIILYLSGQAGRTRRGQRTDSGGTFLAVLLLTCCIISLESVVNAGSNQFALGAVTFDAISYVPEARYGPAAVAVNAGLTALQSIGWIFALNGLLRLRRSQKDGHTGLTRGDDISSGIKRFICGVLLVCNPSVLSALQNTINIHW</sequence>
<keyword evidence="1" id="KW-1133">Transmembrane helix</keyword>
<name>A0A1S0Z9B9_SALET</name>
<dbReference type="InterPro" id="IPR048039">
    <property type="entry name" value="TraQ-like"/>
</dbReference>
<dbReference type="AlphaFoldDB" id="A0A1S0Z9B9"/>
<keyword evidence="1" id="KW-0812">Transmembrane</keyword>
<dbReference type="RefSeq" id="WP_000348307.1">
    <property type="nucleotide sequence ID" value="NZ_QWDP01000013.1"/>
</dbReference>
<feature type="transmembrane region" description="Helical" evidence="1">
    <location>
        <begin position="20"/>
        <end position="39"/>
    </location>
</feature>
<evidence type="ECO:0000256" key="1">
    <source>
        <dbReference type="SAM" id="Phobius"/>
    </source>
</evidence>
<accession>A0A1S0Z9B9</accession>
<comment type="caution">
    <text evidence="2">The sequence shown here is derived from an EMBL/GenBank/DDBJ whole genome shotgun (WGS) entry which is preliminary data.</text>
</comment>
<proteinExistence type="predicted"/>
<protein>
    <submittedName>
        <fullName evidence="2">TraQ</fullName>
    </submittedName>
</protein>
<feature type="transmembrane region" description="Helical" evidence="1">
    <location>
        <begin position="102"/>
        <end position="126"/>
    </location>
</feature>
<keyword evidence="1" id="KW-0472">Membrane</keyword>
<feature type="transmembrane region" description="Helical" evidence="1">
    <location>
        <begin position="51"/>
        <end position="70"/>
    </location>
</feature>
<dbReference type="EMBL" id="MLZC01000020">
    <property type="protein sequence ID" value="OHG60673.1"/>
    <property type="molecule type" value="Genomic_DNA"/>
</dbReference>
<reference evidence="2" key="1">
    <citation type="submission" date="2016-09" db="EMBL/GenBank/DDBJ databases">
        <title>Whole genome sequencing of Salmonella enterica.</title>
        <authorList>
            <person name="Bell R."/>
        </authorList>
    </citation>
    <scope>NUCLEOTIDE SEQUENCE [LARGE SCALE GENOMIC DNA]</scope>
    <source>
        <strain evidence="2">CFSAN044978</strain>
    </source>
</reference>